<name>A0ABY6IMK9_9HYPH</name>
<evidence type="ECO:0000313" key="3">
    <source>
        <dbReference type="Proteomes" id="UP001163882"/>
    </source>
</evidence>
<proteinExistence type="predicted"/>
<dbReference type="RefSeq" id="WP_264225460.1">
    <property type="nucleotide sequence ID" value="NZ_CP107716.1"/>
</dbReference>
<reference evidence="2" key="1">
    <citation type="submission" date="2022-10" db="EMBL/GenBank/DDBJ databases">
        <title>YIM 151497 complete genome.</title>
        <authorList>
            <person name="Chen X."/>
        </authorList>
    </citation>
    <scope>NUCLEOTIDE SEQUENCE</scope>
    <source>
        <strain evidence="2">YIM 151497</strain>
    </source>
</reference>
<organism evidence="2 3">
    <name type="scientific">Pelagibacterium flavum</name>
    <dbReference type="NCBI Taxonomy" id="2984530"/>
    <lineage>
        <taxon>Bacteria</taxon>
        <taxon>Pseudomonadati</taxon>
        <taxon>Pseudomonadota</taxon>
        <taxon>Alphaproteobacteria</taxon>
        <taxon>Hyphomicrobiales</taxon>
        <taxon>Devosiaceae</taxon>
        <taxon>Pelagibacterium</taxon>
    </lineage>
</organism>
<evidence type="ECO:0000256" key="1">
    <source>
        <dbReference type="SAM" id="SignalP"/>
    </source>
</evidence>
<evidence type="ECO:0000313" key="2">
    <source>
        <dbReference type="EMBL" id="UYQ71813.1"/>
    </source>
</evidence>
<accession>A0ABY6IMK9</accession>
<protein>
    <recommendedName>
        <fullName evidence="4">DUF945 domain-containing protein</fullName>
    </recommendedName>
</protein>
<keyword evidence="3" id="KW-1185">Reference proteome</keyword>
<sequence>MKNLSRLSLAALLLAGTSQAALALEATDFADRLVETSKLMGVSFAYGSATAEGDTVTISDFVISMPGQDDIDVPGDVVFTGVVETAEGGFSAERATIADFEYTDEEEGFSVSFVDIAAEGIVLPADAGLDSVIEIGFNLYDRISAGPLSISDESGTELFAIDLMEVTMEEPTAEGGLSSAYQVSGIRGDLSAIEEPEAQEVMEAFGLSQLSASMSGSGTWWPQTGAASVDDVSFVVDELGSLSLDFAVEGYTEELYRELMKVNLKMAEMAEAGIEIDEDQMADMSEAMLEKMADVKLVDGALRYDDDSLFMKVLDFIGAEQGVDGETFKAGLQFMVPMALAEVENAAFKTMVTNAVNTFIADPQNFTISVEPEEPIAFSEFEGMEAEVENDPFVLVDLLNVQITANQ</sequence>
<dbReference type="Proteomes" id="UP001163882">
    <property type="component" value="Chromosome"/>
</dbReference>
<dbReference type="EMBL" id="CP107716">
    <property type="protein sequence ID" value="UYQ71813.1"/>
    <property type="molecule type" value="Genomic_DNA"/>
</dbReference>
<gene>
    <name evidence="2" type="ORF">OF122_17495</name>
</gene>
<keyword evidence="1" id="KW-0732">Signal</keyword>
<feature type="signal peptide" evidence="1">
    <location>
        <begin position="1"/>
        <end position="23"/>
    </location>
</feature>
<feature type="chain" id="PRO_5045229043" description="DUF945 domain-containing protein" evidence="1">
    <location>
        <begin position="24"/>
        <end position="407"/>
    </location>
</feature>
<evidence type="ECO:0008006" key="4">
    <source>
        <dbReference type="Google" id="ProtNLM"/>
    </source>
</evidence>